<gene>
    <name evidence="1" type="ordered locus">Metvu_0502</name>
</gene>
<organism evidence="1 2">
    <name type="scientific">Methanocaldococcus vulcanius (strain ATCC 700851 / DSM 12094 / M7)</name>
    <name type="common">Methanococcus vulcanius</name>
    <dbReference type="NCBI Taxonomy" id="579137"/>
    <lineage>
        <taxon>Archaea</taxon>
        <taxon>Methanobacteriati</taxon>
        <taxon>Methanobacteriota</taxon>
        <taxon>Methanomada group</taxon>
        <taxon>Methanococci</taxon>
        <taxon>Methanococcales</taxon>
        <taxon>Methanocaldococcaceae</taxon>
        <taxon>Methanocaldococcus</taxon>
    </lineage>
</organism>
<name>C9RFK9_METVM</name>
<reference evidence="1" key="1">
    <citation type="submission" date="2009-10" db="EMBL/GenBank/DDBJ databases">
        <title>Complete sequence of chromosome of Methanocaldococcus vulcanius M7.</title>
        <authorList>
            <consortium name="US DOE Joint Genome Institute"/>
            <person name="Lucas S."/>
            <person name="Copeland A."/>
            <person name="Lapidus A."/>
            <person name="Glavina del Rio T."/>
            <person name="Dalin E."/>
            <person name="Tice H."/>
            <person name="Bruce D."/>
            <person name="Goodwin L."/>
            <person name="Pitluck S."/>
            <person name="Lcollab F.I."/>
            <person name="Brettin T."/>
            <person name="Detter J.C."/>
            <person name="Han C."/>
            <person name="Tapia R."/>
            <person name="Kuske C.R."/>
            <person name="Schmutz J."/>
            <person name="Larimer F."/>
            <person name="Land M."/>
            <person name="Hauser L."/>
            <person name="Kyrpides N."/>
            <person name="Ovchinikova G."/>
            <person name="Sieprawska-Lupa M."/>
            <person name="Whitman W.B."/>
            <person name="Woyke T."/>
        </authorList>
    </citation>
    <scope>NUCLEOTIDE SEQUENCE [LARGE SCALE GENOMIC DNA]</scope>
    <source>
        <strain evidence="1">M7</strain>
    </source>
</reference>
<dbReference type="KEGG" id="mvu:Metvu_0502"/>
<proteinExistence type="predicted"/>
<dbReference type="Proteomes" id="UP000002063">
    <property type="component" value="Chromosome"/>
</dbReference>
<dbReference type="EMBL" id="CP001787">
    <property type="protein sequence ID" value="ACX72361.1"/>
    <property type="molecule type" value="Genomic_DNA"/>
</dbReference>
<protein>
    <submittedName>
        <fullName evidence="1">Uncharacterized protein</fullName>
    </submittedName>
</protein>
<dbReference type="eggNOG" id="arCOG08213">
    <property type="taxonomic scope" value="Archaea"/>
</dbReference>
<dbReference type="AlphaFoldDB" id="C9RFK9"/>
<sequence>MEQARHLLKNTGVENMVNRTAERMIPLMNSLITGYSIALAKTLGSGAGAMTQILLSEVGEVLSAMVDEILGNDQVNYEMENVEELLKNAFLELGIAKDIKIEKEKKDNMVIYKLYIKGSVFAPVHKILIDRGLKEFPLSPEGLLSASIVRRVLREREGGNVKARINVNTKLPIEDGETLIVEIKEVEKL</sequence>
<accession>C9RFK9</accession>
<evidence type="ECO:0000313" key="2">
    <source>
        <dbReference type="Proteomes" id="UP000002063"/>
    </source>
</evidence>
<dbReference type="HOGENOM" id="CLU_1444656_0_0_2"/>
<keyword evidence="2" id="KW-1185">Reference proteome</keyword>
<evidence type="ECO:0000313" key="1">
    <source>
        <dbReference type="EMBL" id="ACX72361.1"/>
    </source>
</evidence>